<evidence type="ECO:0000256" key="1">
    <source>
        <dbReference type="SAM" id="Phobius"/>
    </source>
</evidence>
<keyword evidence="1" id="KW-0812">Transmembrane</keyword>
<feature type="domain" description="Acyltransferase 3" evidence="2">
    <location>
        <begin position="100"/>
        <end position="496"/>
    </location>
</feature>
<evidence type="ECO:0000259" key="2">
    <source>
        <dbReference type="Pfam" id="PF01757"/>
    </source>
</evidence>
<feature type="transmembrane region" description="Helical" evidence="1">
    <location>
        <begin position="442"/>
        <end position="462"/>
    </location>
</feature>
<proteinExistence type="predicted"/>
<name>A0A0A1SQE0_9HYPO</name>
<feature type="transmembrane region" description="Helical" evidence="1">
    <location>
        <begin position="104"/>
        <end position="125"/>
    </location>
</feature>
<dbReference type="EMBL" id="CDHN01000001">
    <property type="protein sequence ID" value="CEJ80221.1"/>
    <property type="molecule type" value="Genomic_DNA"/>
</dbReference>
<keyword evidence="1" id="KW-0472">Membrane</keyword>
<dbReference type="GO" id="GO:0016747">
    <property type="term" value="F:acyltransferase activity, transferring groups other than amino-acyl groups"/>
    <property type="evidence" value="ECO:0007669"/>
    <property type="project" value="InterPro"/>
</dbReference>
<organism evidence="3 4">
    <name type="scientific">[Torrubiella] hemipterigena</name>
    <dbReference type="NCBI Taxonomy" id="1531966"/>
    <lineage>
        <taxon>Eukaryota</taxon>
        <taxon>Fungi</taxon>
        <taxon>Dikarya</taxon>
        <taxon>Ascomycota</taxon>
        <taxon>Pezizomycotina</taxon>
        <taxon>Sordariomycetes</taxon>
        <taxon>Hypocreomycetidae</taxon>
        <taxon>Hypocreales</taxon>
        <taxon>Clavicipitaceae</taxon>
        <taxon>Clavicipitaceae incertae sedis</taxon>
        <taxon>'Torrubiella' clade</taxon>
    </lineage>
</organism>
<evidence type="ECO:0000313" key="3">
    <source>
        <dbReference type="EMBL" id="CEJ80221.1"/>
    </source>
</evidence>
<feature type="transmembrane region" description="Helical" evidence="1">
    <location>
        <begin position="145"/>
        <end position="165"/>
    </location>
</feature>
<dbReference type="InterPro" id="IPR050879">
    <property type="entry name" value="Acyltransferase_3"/>
</dbReference>
<protein>
    <recommendedName>
        <fullName evidence="2">Acyltransferase 3 domain-containing protein</fullName>
    </recommendedName>
</protein>
<dbReference type="PANTHER" id="PTHR23028">
    <property type="entry name" value="ACETYLTRANSFERASE"/>
    <property type="match status" value="1"/>
</dbReference>
<feature type="transmembrane region" description="Helical" evidence="1">
    <location>
        <begin position="273"/>
        <end position="293"/>
    </location>
</feature>
<dbReference type="OrthoDB" id="5819582at2759"/>
<sequence length="521" mass="60149">MRDHGAYPDSPTEVEKLGLLEEQLVSEVGSEHESYDFDPKNYITTSVQPLQSAASILSTQIRSTSWKRSLSSVVVFITPSFMQHNGREMIRPAKLYPTSYLDGIRGLAALFVFFCHFFYQAFNIAEGWGTNENNYHFLKLPFIRLFYQGAPAVCVFFVISGYALSYRPLKFVRSRSPADFSNAISSLVFRRGIRLFLPTATSMFIIVVLLRIGVYDWSRDFANDRRFLKNFAEPHPECLPTIYIQFHHLMMTIFQFIHIFDWDQYGGSTILDVHLWTIPVEFRCSLFLFLVLVGTARLQTKYRYLAVGGCIFFCYCNSRWELCLFLWGMLLAEMDLVRDAHSGPVPPPFLEVVSKWKMPTKAPSFWAFIIVISLYLMSMPDVNPELAPGWATLTSMIPSWWVGERYRFWQSISAVLFIWAVGHCTSWQSFYNSDVVQYFGKLSYALYLVHGPVLHCIGYQIQKMTWGITGVEGHAYNLGFVMSGFFIIPITIWIADMFWRGVDIPTVKFAKWVESKLVYRA</sequence>
<feature type="transmembrane region" description="Helical" evidence="1">
    <location>
        <begin position="362"/>
        <end position="379"/>
    </location>
</feature>
<dbReference type="Proteomes" id="UP000039046">
    <property type="component" value="Unassembled WGS sequence"/>
</dbReference>
<dbReference type="PANTHER" id="PTHR23028:SF134">
    <property type="entry name" value="PUTATIVE (AFU_ORTHOLOGUE AFUA_4G08520)-RELATED"/>
    <property type="match status" value="1"/>
</dbReference>
<keyword evidence="4" id="KW-1185">Reference proteome</keyword>
<dbReference type="AlphaFoldDB" id="A0A0A1SQE0"/>
<dbReference type="STRING" id="1531966.A0A0A1SQE0"/>
<accession>A0A0A1SQE0</accession>
<keyword evidence="1" id="KW-1133">Transmembrane helix</keyword>
<reference evidence="3 4" key="1">
    <citation type="journal article" date="2015" name="Genome Announc.">
        <title>Draft Genome Sequence and Gene Annotation of the Entomopathogenic Fungus Verticillium hemipterigenum.</title>
        <authorList>
            <person name="Horn F."/>
            <person name="Habel A."/>
            <person name="Scharf D.H."/>
            <person name="Dworschak J."/>
            <person name="Brakhage A.A."/>
            <person name="Guthke R."/>
            <person name="Hertweck C."/>
            <person name="Linde J."/>
        </authorList>
    </citation>
    <scope>NUCLEOTIDE SEQUENCE [LARGE SCALE GENOMIC DNA]</scope>
</reference>
<evidence type="ECO:0000313" key="4">
    <source>
        <dbReference type="Proteomes" id="UP000039046"/>
    </source>
</evidence>
<dbReference type="InterPro" id="IPR002656">
    <property type="entry name" value="Acyl_transf_3_dom"/>
</dbReference>
<dbReference type="HOGENOM" id="CLU_005679_13_5_1"/>
<feature type="transmembrane region" description="Helical" evidence="1">
    <location>
        <begin position="474"/>
        <end position="495"/>
    </location>
</feature>
<feature type="transmembrane region" description="Helical" evidence="1">
    <location>
        <begin position="195"/>
        <end position="214"/>
    </location>
</feature>
<dbReference type="Pfam" id="PF01757">
    <property type="entry name" value="Acyl_transf_3"/>
    <property type="match status" value="1"/>
</dbReference>
<gene>
    <name evidence="3" type="ORF">VHEMI00418</name>
</gene>